<dbReference type="PRINTS" id="PR01217">
    <property type="entry name" value="PRICHEXTENSN"/>
</dbReference>
<protein>
    <submittedName>
        <fullName evidence="2">Uncharacterized protein</fullName>
    </submittedName>
</protein>
<evidence type="ECO:0000313" key="3">
    <source>
        <dbReference type="Proteomes" id="UP001519309"/>
    </source>
</evidence>
<organism evidence="2 3">
    <name type="scientific">Streptomyces griseochromogenes</name>
    <dbReference type="NCBI Taxonomy" id="68214"/>
    <lineage>
        <taxon>Bacteria</taxon>
        <taxon>Bacillati</taxon>
        <taxon>Actinomycetota</taxon>
        <taxon>Actinomycetes</taxon>
        <taxon>Kitasatosporales</taxon>
        <taxon>Streptomycetaceae</taxon>
        <taxon>Streptomyces</taxon>
    </lineage>
</organism>
<feature type="region of interest" description="Disordered" evidence="1">
    <location>
        <begin position="1"/>
        <end position="255"/>
    </location>
</feature>
<keyword evidence="3" id="KW-1185">Reference proteome</keyword>
<gene>
    <name evidence="2" type="ORF">J2Z21_007746</name>
</gene>
<dbReference type="EMBL" id="JAGGLP010000023">
    <property type="protein sequence ID" value="MBP2054736.1"/>
    <property type="molecule type" value="Genomic_DNA"/>
</dbReference>
<reference evidence="2 3" key="1">
    <citation type="submission" date="2021-03" db="EMBL/GenBank/DDBJ databases">
        <title>Genomic Encyclopedia of Type Strains, Phase IV (KMG-IV): sequencing the most valuable type-strain genomes for metagenomic binning, comparative biology and taxonomic classification.</title>
        <authorList>
            <person name="Goeker M."/>
        </authorList>
    </citation>
    <scope>NUCLEOTIDE SEQUENCE [LARGE SCALE GENOMIC DNA]</scope>
    <source>
        <strain evidence="2 3">DSM 40499</strain>
    </source>
</reference>
<feature type="compositionally biased region" description="Pro residues" evidence="1">
    <location>
        <begin position="157"/>
        <end position="167"/>
    </location>
</feature>
<accession>A0ABS4M5T5</accession>
<evidence type="ECO:0000256" key="1">
    <source>
        <dbReference type="SAM" id="MobiDB-lite"/>
    </source>
</evidence>
<feature type="compositionally biased region" description="Polar residues" evidence="1">
    <location>
        <begin position="196"/>
        <end position="206"/>
    </location>
</feature>
<sequence length="255" mass="26732">MSPSAPTPEHHPRARHATREDALSRQVSAGQVRAGPPGPEGCDAPGGHAGDGRRRPRARRPPAYPPCAITPDRAGCPPGAGPAPGRGRPVGGREHRVLRPARTGPPEDPHRRSSKPSPAACGSWRRSACTSPSCRPGPYRPARNASARALPAHRRNPPAPTSSPPKPAGVSPTGSAWPPRPSPSSVSKPPLPRTAGSPTSSANSPCSHGRIPPPWRARTTGWGAETRATPKPRRAHLASSVRSSRRVSFRGFLTT</sequence>
<name>A0ABS4M5T5_9ACTN</name>
<proteinExistence type="predicted"/>
<comment type="caution">
    <text evidence="2">The sequence shown here is derived from an EMBL/GenBank/DDBJ whole genome shotgun (WGS) entry which is preliminary data.</text>
</comment>
<evidence type="ECO:0000313" key="2">
    <source>
        <dbReference type="EMBL" id="MBP2054736.1"/>
    </source>
</evidence>
<dbReference type="Proteomes" id="UP001519309">
    <property type="component" value="Unassembled WGS sequence"/>
</dbReference>
<feature type="compositionally biased region" description="Low complexity" evidence="1">
    <location>
        <begin position="71"/>
        <end position="81"/>
    </location>
</feature>